<dbReference type="PATRIC" id="fig|28037.237.peg.1152"/>
<reference evidence="1 2" key="1">
    <citation type="submission" date="2016-01" db="EMBL/GenBank/DDBJ databases">
        <title>Highly variable Streptococcus oralis are common among viridans streptococci isolated from primates.</title>
        <authorList>
            <person name="Denapaite D."/>
            <person name="Rieger M."/>
            <person name="Koendgen S."/>
            <person name="Brueckner R."/>
            <person name="Ochigava I."/>
            <person name="Kappeler P."/>
            <person name="Maetz-Rensing K."/>
            <person name="Leendertz F."/>
            <person name="Hakenbeck R."/>
        </authorList>
    </citation>
    <scope>NUCLEOTIDE SEQUENCE [LARGE SCALE GENOMIC DNA]</scope>
    <source>
        <strain evidence="1 2">10712</strain>
    </source>
</reference>
<dbReference type="Proteomes" id="UP000075618">
    <property type="component" value="Unassembled WGS sequence"/>
</dbReference>
<organism evidence="1 2">
    <name type="scientific">Streptococcus mitis</name>
    <dbReference type="NCBI Taxonomy" id="28037"/>
    <lineage>
        <taxon>Bacteria</taxon>
        <taxon>Bacillati</taxon>
        <taxon>Bacillota</taxon>
        <taxon>Bacilli</taxon>
        <taxon>Lactobacillales</taxon>
        <taxon>Streptococcaceae</taxon>
        <taxon>Streptococcus</taxon>
        <taxon>Streptococcus mitis group</taxon>
    </lineage>
</organism>
<evidence type="ECO:0000313" key="1">
    <source>
        <dbReference type="EMBL" id="KYF33323.1"/>
    </source>
</evidence>
<dbReference type="EMBL" id="LROT01000024">
    <property type="protein sequence ID" value="KYF33323.1"/>
    <property type="molecule type" value="Genomic_DNA"/>
</dbReference>
<dbReference type="AlphaFoldDB" id="A0A150NIP7"/>
<accession>A0A150NIP7</accession>
<proteinExistence type="predicted"/>
<gene>
    <name evidence="1" type="ORF">SMI10712_01952</name>
</gene>
<comment type="caution">
    <text evidence="1">The sequence shown here is derived from an EMBL/GenBank/DDBJ whole genome shotgun (WGS) entry which is preliminary data.</text>
</comment>
<evidence type="ECO:0000313" key="2">
    <source>
        <dbReference type="Proteomes" id="UP000075618"/>
    </source>
</evidence>
<sequence>MEEKELQNTLKKLTNKALAEEAQNIISGKSLNIDLKSLHAEYNQTVLELAYNTYTGATKELWEQVKGFSILSIEELSEIALSSSNEVLEFINYLNTYKLTYDLNFSVEGFRKALKEVFQDVRTSNYFYNAQLWKMIYVYSNLFNSTGGIPQNILESFEENYESIAQGIAYQLSLIELTNILATKLKEPELRANSLVVDREALITLLNTLKEQYKIEDIQEAKELLNLLQDISIDKKELSKLTKGKQLYKHRVNISDFNSSYLHSLRVINTLHKNIAKLFVEQYLEMRTNDRRQRQ</sequence>
<protein>
    <submittedName>
        <fullName evidence="1">Uncharacterized protein</fullName>
    </submittedName>
</protein>
<name>A0A150NIP7_STRMT</name>